<dbReference type="STRING" id="1563681.BFP71_13485"/>
<evidence type="ECO:0000313" key="3">
    <source>
        <dbReference type="Proteomes" id="UP000095552"/>
    </source>
</evidence>
<dbReference type="Pfam" id="PF15869">
    <property type="entry name" value="TolB_like"/>
    <property type="match status" value="1"/>
</dbReference>
<keyword evidence="1" id="KW-0732">Signal</keyword>
<evidence type="ECO:0000256" key="1">
    <source>
        <dbReference type="SAM" id="SignalP"/>
    </source>
</evidence>
<dbReference type="AlphaFoldDB" id="A0A1E5SZJ1"/>
<organism evidence="2 3">
    <name type="scientific">Roseivirga misakiensis</name>
    <dbReference type="NCBI Taxonomy" id="1563681"/>
    <lineage>
        <taxon>Bacteria</taxon>
        <taxon>Pseudomonadati</taxon>
        <taxon>Bacteroidota</taxon>
        <taxon>Cytophagia</taxon>
        <taxon>Cytophagales</taxon>
        <taxon>Roseivirgaceae</taxon>
        <taxon>Roseivirga</taxon>
    </lineage>
</organism>
<feature type="signal peptide" evidence="1">
    <location>
        <begin position="1"/>
        <end position="24"/>
    </location>
</feature>
<protein>
    <recommendedName>
        <fullName evidence="4">6-bladed beta-propeller</fullName>
    </recommendedName>
</protein>
<dbReference type="EMBL" id="MDGQ01000005">
    <property type="protein sequence ID" value="OEK04477.1"/>
    <property type="molecule type" value="Genomic_DNA"/>
</dbReference>
<keyword evidence="3" id="KW-1185">Reference proteome</keyword>
<accession>A0A1E5SZJ1</accession>
<dbReference type="OrthoDB" id="1100397at2"/>
<feature type="chain" id="PRO_5009185745" description="6-bladed beta-propeller" evidence="1">
    <location>
        <begin position="25"/>
        <end position="372"/>
    </location>
</feature>
<name>A0A1E5SZJ1_9BACT</name>
<comment type="caution">
    <text evidence="2">The sequence shown here is derived from an EMBL/GenBank/DDBJ whole genome shotgun (WGS) entry which is preliminary data.</text>
</comment>
<proteinExistence type="predicted"/>
<gene>
    <name evidence="2" type="ORF">BFP71_13485</name>
</gene>
<reference evidence="2 3" key="1">
    <citation type="submission" date="2016-08" db="EMBL/GenBank/DDBJ databases">
        <title>Draft genome of Fabibacter sp. strain SK-8.</title>
        <authorList>
            <person name="Wong S.-K."/>
            <person name="Hamasaki K."/>
            <person name="Yoshizawa S."/>
        </authorList>
    </citation>
    <scope>NUCLEOTIDE SEQUENCE [LARGE SCALE GENOMIC DNA]</scope>
    <source>
        <strain evidence="2 3">SK-8</strain>
    </source>
</reference>
<dbReference type="Proteomes" id="UP000095552">
    <property type="component" value="Unassembled WGS sequence"/>
</dbReference>
<evidence type="ECO:0008006" key="4">
    <source>
        <dbReference type="Google" id="ProtNLM"/>
    </source>
</evidence>
<sequence>MNHMRHPFLTLTVFCISLSTSLFAQKNNDAIDIHEFEKVYELEKLLKPIDINGQIFQVHAWATDGEHIFVLNDKEVPPVKSYRLSDGQFTGGFTSKGGGPGEFQMFNRSGFGIRKGQLIVQGRKYVRLFDIQKSNDKVSLEVSKEFRVPSEAGIINSGFMLDENTLAASIMFSPKDFVTFNIREGNNNSNEEMGDFGDYPDLYPDFPTTAKHHLYTGLSDYSEDGHFLIKAYGNFPLLRLFDLENNTFSDIEFRGKNEQISKVIPDKNDRSVGNGLDLYRYQGRVKIGGDYIVTQYEENLYKKVAMTSRGNLEAIPQADPLLLVFNLDGKLLAKLSLPDWFQKFTLTPDDRMIVFHPEIENKLFVADLKQFK</sequence>
<evidence type="ECO:0000313" key="2">
    <source>
        <dbReference type="EMBL" id="OEK04477.1"/>
    </source>
</evidence>